<dbReference type="SUPFAM" id="SSF53187">
    <property type="entry name" value="Zn-dependent exopeptidases"/>
    <property type="match status" value="1"/>
</dbReference>
<evidence type="ECO:0000313" key="11">
    <source>
        <dbReference type="EMBL" id="MBJ6359814.1"/>
    </source>
</evidence>
<proteinExistence type="inferred from homology"/>
<dbReference type="Gene3D" id="3.10.350.10">
    <property type="entry name" value="LysM domain"/>
    <property type="match status" value="1"/>
</dbReference>
<dbReference type="CDD" id="cd06229">
    <property type="entry name" value="M14_Endopeptidase_I"/>
    <property type="match status" value="1"/>
</dbReference>
<dbReference type="GO" id="GO:0008270">
    <property type="term" value="F:zinc ion binding"/>
    <property type="evidence" value="ECO:0007669"/>
    <property type="project" value="InterPro"/>
</dbReference>
<keyword evidence="6" id="KW-0862">Zinc</keyword>
<dbReference type="SUPFAM" id="SSF54106">
    <property type="entry name" value="LysM domain"/>
    <property type="match status" value="1"/>
</dbReference>
<dbReference type="AlphaFoldDB" id="A0A934MNW0"/>
<dbReference type="InterPro" id="IPR057246">
    <property type="entry name" value="CARBOXYPEPT_ZN_1"/>
</dbReference>
<dbReference type="Gene3D" id="3.40.630.10">
    <property type="entry name" value="Zn peptidases"/>
    <property type="match status" value="1"/>
</dbReference>
<keyword evidence="7" id="KW-0482">Metalloprotease</keyword>
<dbReference type="GO" id="GO:0005615">
    <property type="term" value="C:extracellular space"/>
    <property type="evidence" value="ECO:0007669"/>
    <property type="project" value="TreeGrafter"/>
</dbReference>
<dbReference type="PROSITE" id="PS51782">
    <property type="entry name" value="LYSM"/>
    <property type="match status" value="1"/>
</dbReference>
<keyword evidence="4" id="KW-0479">Metal-binding</keyword>
<evidence type="ECO:0000256" key="8">
    <source>
        <dbReference type="PROSITE-ProRule" id="PRU01379"/>
    </source>
</evidence>
<feature type="active site" description="Proton donor/acceptor" evidence="8">
    <location>
        <position position="332"/>
    </location>
</feature>
<dbReference type="Pfam" id="PF01476">
    <property type="entry name" value="LysM"/>
    <property type="match status" value="1"/>
</dbReference>
<dbReference type="PROSITE" id="PS00132">
    <property type="entry name" value="CARBOXYPEPT_ZN_1"/>
    <property type="match status" value="1"/>
</dbReference>
<dbReference type="InterPro" id="IPR000834">
    <property type="entry name" value="Peptidase_M14"/>
</dbReference>
<dbReference type="PANTHER" id="PTHR11705:SF143">
    <property type="entry name" value="SLL0236 PROTEIN"/>
    <property type="match status" value="1"/>
</dbReference>
<evidence type="ECO:0000256" key="2">
    <source>
        <dbReference type="ARBA" id="ARBA00005988"/>
    </source>
</evidence>
<feature type="domain" description="LysM" evidence="9">
    <location>
        <begin position="1"/>
        <end position="43"/>
    </location>
</feature>
<dbReference type="CDD" id="cd00118">
    <property type="entry name" value="LysM"/>
    <property type="match status" value="1"/>
</dbReference>
<reference evidence="11" key="1">
    <citation type="submission" date="2020-12" db="EMBL/GenBank/DDBJ databases">
        <authorList>
            <person name="Huq M.A."/>
        </authorList>
    </citation>
    <scope>NUCLEOTIDE SEQUENCE</scope>
    <source>
        <strain evidence="11">MAHUQ-46</strain>
    </source>
</reference>
<dbReference type="PROSITE" id="PS52035">
    <property type="entry name" value="PEPTIDASE_M14"/>
    <property type="match status" value="1"/>
</dbReference>
<dbReference type="Pfam" id="PF00246">
    <property type="entry name" value="Peptidase_M14"/>
    <property type="match status" value="1"/>
</dbReference>
<keyword evidence="5" id="KW-0378">Hydrolase</keyword>
<dbReference type="PANTHER" id="PTHR11705">
    <property type="entry name" value="PROTEASE FAMILY M14 CARBOXYPEPTIDASE A,B"/>
    <property type="match status" value="1"/>
</dbReference>
<dbReference type="EMBL" id="JAELUP010000001">
    <property type="protein sequence ID" value="MBJ6359814.1"/>
    <property type="molecule type" value="Genomic_DNA"/>
</dbReference>
<accession>A0A934MNW0</accession>
<evidence type="ECO:0000259" key="10">
    <source>
        <dbReference type="PROSITE" id="PS52035"/>
    </source>
</evidence>
<dbReference type="PRINTS" id="PR00765">
    <property type="entry name" value="CRBOXYPTASEA"/>
</dbReference>
<dbReference type="InterPro" id="IPR036779">
    <property type="entry name" value="LysM_dom_sf"/>
</dbReference>
<evidence type="ECO:0000256" key="3">
    <source>
        <dbReference type="ARBA" id="ARBA00022670"/>
    </source>
</evidence>
<keyword evidence="3" id="KW-0645">Protease</keyword>
<evidence type="ECO:0000259" key="9">
    <source>
        <dbReference type="PROSITE" id="PS51782"/>
    </source>
</evidence>
<comment type="cofactor">
    <cofactor evidence="1">
        <name>Zn(2+)</name>
        <dbReference type="ChEBI" id="CHEBI:29105"/>
    </cofactor>
</comment>
<comment type="similarity">
    <text evidence="2 8">Belongs to the peptidase M14 family.</text>
</comment>
<dbReference type="GO" id="GO:0004181">
    <property type="term" value="F:metallocarboxypeptidase activity"/>
    <property type="evidence" value="ECO:0007669"/>
    <property type="project" value="InterPro"/>
</dbReference>
<protein>
    <submittedName>
        <fullName evidence="11">LysM peptidoglycan-binding domain-containing protein</fullName>
    </submittedName>
</protein>
<evidence type="ECO:0000313" key="12">
    <source>
        <dbReference type="Proteomes" id="UP000640274"/>
    </source>
</evidence>
<dbReference type="GO" id="GO:0006508">
    <property type="term" value="P:proteolysis"/>
    <property type="evidence" value="ECO:0007669"/>
    <property type="project" value="UniProtKB-KW"/>
</dbReference>
<feature type="domain" description="Peptidase M14" evidence="10">
    <location>
        <begin position="67"/>
        <end position="360"/>
    </location>
</feature>
<dbReference type="InterPro" id="IPR034274">
    <property type="entry name" value="ENP1_M14_CPD"/>
</dbReference>
<dbReference type="Proteomes" id="UP000640274">
    <property type="component" value="Unassembled WGS sequence"/>
</dbReference>
<gene>
    <name evidence="11" type="ORF">JFN88_00540</name>
</gene>
<dbReference type="InterPro" id="IPR018392">
    <property type="entry name" value="LysM"/>
</dbReference>
<dbReference type="SMART" id="SM00257">
    <property type="entry name" value="LysM"/>
    <property type="match status" value="1"/>
</dbReference>
<keyword evidence="12" id="KW-1185">Reference proteome</keyword>
<name>A0A934MNW0_9BACL</name>
<evidence type="ECO:0000256" key="6">
    <source>
        <dbReference type="ARBA" id="ARBA00022833"/>
    </source>
</evidence>
<evidence type="ECO:0000256" key="4">
    <source>
        <dbReference type="ARBA" id="ARBA00022723"/>
    </source>
</evidence>
<sequence>MVQPGDTAGRIAGRFGVPEEALYEANPFLKQGTVIVAGLQLQLPLPQNPLAKPNSADITKRIVQASHDYGYPDLCYQIARLQRLYPFIWCENIGRSVSGRAIHALRIGQGDKAVQINASFHANEWITSLLAMRFIEDVARSLSLGEKLLIRSEGEELDIQALSRQVTLWIVPMVNPDGVELVQGGVGKTHPRYAELKRLNRGSEDFSEWKANINGVDLNDQFPAHWEEEVSRRGHDGPGPRDYPGLAPLGEPEARTLYEFTKEKQFATVLALHTQGEEIYWNYRGYEPAAAEDLAGKLAAASGYKAVKLEGSDAGFKDWFIQEFGRPGFTVEAGLGVNPLPIAQFDKIYANIQQLLLAAVKL</sequence>
<evidence type="ECO:0000256" key="5">
    <source>
        <dbReference type="ARBA" id="ARBA00022801"/>
    </source>
</evidence>
<dbReference type="SMART" id="SM00631">
    <property type="entry name" value="Zn_pept"/>
    <property type="match status" value="1"/>
</dbReference>
<comment type="caution">
    <text evidence="11">The sequence shown here is derived from an EMBL/GenBank/DDBJ whole genome shotgun (WGS) entry which is preliminary data.</text>
</comment>
<evidence type="ECO:0000256" key="7">
    <source>
        <dbReference type="ARBA" id="ARBA00023049"/>
    </source>
</evidence>
<evidence type="ECO:0000256" key="1">
    <source>
        <dbReference type="ARBA" id="ARBA00001947"/>
    </source>
</evidence>
<organism evidence="11 12">
    <name type="scientific">Paenibacillus roseus</name>
    <dbReference type="NCBI Taxonomy" id="2798579"/>
    <lineage>
        <taxon>Bacteria</taxon>
        <taxon>Bacillati</taxon>
        <taxon>Bacillota</taxon>
        <taxon>Bacilli</taxon>
        <taxon>Bacillales</taxon>
        <taxon>Paenibacillaceae</taxon>
        <taxon>Paenibacillus</taxon>
    </lineage>
</organism>